<accession>G2YTQ0</accession>
<gene>
    <name evidence="1" type="ORF">BofuT4_P160990.1</name>
</gene>
<name>G2YTQ0_BOTF4</name>
<protein>
    <submittedName>
        <fullName evidence="1">Uncharacterized protein</fullName>
    </submittedName>
</protein>
<dbReference type="AlphaFoldDB" id="G2YTQ0"/>
<evidence type="ECO:0000313" key="2">
    <source>
        <dbReference type="Proteomes" id="UP000008177"/>
    </source>
</evidence>
<evidence type="ECO:0000313" key="1">
    <source>
        <dbReference type="EMBL" id="CCD54810.1"/>
    </source>
</evidence>
<dbReference type="HOGENOM" id="CLU_2385904_0_0_1"/>
<reference evidence="2" key="1">
    <citation type="journal article" date="2011" name="PLoS Genet.">
        <title>Genomic analysis of the necrotrophic fungal pathogens Sclerotinia sclerotiorum and Botrytis cinerea.</title>
        <authorList>
            <person name="Amselem J."/>
            <person name="Cuomo C.A."/>
            <person name="van Kan J.A."/>
            <person name="Viaud M."/>
            <person name="Benito E.P."/>
            <person name="Couloux A."/>
            <person name="Coutinho P.M."/>
            <person name="de Vries R.P."/>
            <person name="Dyer P.S."/>
            <person name="Fillinger S."/>
            <person name="Fournier E."/>
            <person name="Gout L."/>
            <person name="Hahn M."/>
            <person name="Kohn L."/>
            <person name="Lapalu N."/>
            <person name="Plummer K.M."/>
            <person name="Pradier J.M."/>
            <person name="Quevillon E."/>
            <person name="Sharon A."/>
            <person name="Simon A."/>
            <person name="ten Have A."/>
            <person name="Tudzynski B."/>
            <person name="Tudzynski P."/>
            <person name="Wincker P."/>
            <person name="Andrew M."/>
            <person name="Anthouard V."/>
            <person name="Beever R.E."/>
            <person name="Beffa R."/>
            <person name="Benoit I."/>
            <person name="Bouzid O."/>
            <person name="Brault B."/>
            <person name="Chen Z."/>
            <person name="Choquer M."/>
            <person name="Collemare J."/>
            <person name="Cotton P."/>
            <person name="Danchin E.G."/>
            <person name="Da Silva C."/>
            <person name="Gautier A."/>
            <person name="Giraud C."/>
            <person name="Giraud T."/>
            <person name="Gonzalez C."/>
            <person name="Grossetete S."/>
            <person name="Guldener U."/>
            <person name="Henrissat B."/>
            <person name="Howlett B.J."/>
            <person name="Kodira C."/>
            <person name="Kretschmer M."/>
            <person name="Lappartient A."/>
            <person name="Leroch M."/>
            <person name="Levis C."/>
            <person name="Mauceli E."/>
            <person name="Neuveglise C."/>
            <person name="Oeser B."/>
            <person name="Pearson M."/>
            <person name="Poulain J."/>
            <person name="Poussereau N."/>
            <person name="Quesneville H."/>
            <person name="Rascle C."/>
            <person name="Schumacher J."/>
            <person name="Segurens B."/>
            <person name="Sexton A."/>
            <person name="Silva E."/>
            <person name="Sirven C."/>
            <person name="Soanes D.M."/>
            <person name="Talbot N.J."/>
            <person name="Templeton M."/>
            <person name="Yandava C."/>
            <person name="Yarden O."/>
            <person name="Zeng Q."/>
            <person name="Rollins J.A."/>
            <person name="Lebrun M.H."/>
            <person name="Dickman M."/>
        </authorList>
    </citation>
    <scope>NUCLEOTIDE SEQUENCE [LARGE SCALE GENOMIC DNA]</scope>
    <source>
        <strain evidence="2">T4</strain>
    </source>
</reference>
<dbReference type="Proteomes" id="UP000008177">
    <property type="component" value="Unplaced contigs"/>
</dbReference>
<organism evidence="1 2">
    <name type="scientific">Botryotinia fuckeliana (strain T4)</name>
    <name type="common">Noble rot fungus</name>
    <name type="synonym">Botrytis cinerea</name>
    <dbReference type="NCBI Taxonomy" id="999810"/>
    <lineage>
        <taxon>Eukaryota</taxon>
        <taxon>Fungi</taxon>
        <taxon>Dikarya</taxon>
        <taxon>Ascomycota</taxon>
        <taxon>Pezizomycotina</taxon>
        <taxon>Leotiomycetes</taxon>
        <taxon>Helotiales</taxon>
        <taxon>Sclerotiniaceae</taxon>
        <taxon>Botrytis</taxon>
    </lineage>
</organism>
<proteinExistence type="predicted"/>
<sequence length="94" mass="10189">MIGVNNVGKSDVGWLPTIVAMATRGLHLAQVSAVISLCSYVVIHGPLALNQILKRQHGSYTRPCPAPAPYPIRWSHTPDFHTVNTESDAVPISF</sequence>
<dbReference type="InParanoid" id="G2YTQ0"/>
<dbReference type="EMBL" id="FQ790352">
    <property type="protein sequence ID" value="CCD54810.1"/>
    <property type="molecule type" value="Genomic_DNA"/>
</dbReference>